<name>A0AAV7ZCR6_9EUKA</name>
<proteinExistence type="predicted"/>
<comment type="caution">
    <text evidence="2">The sequence shown here is derived from an EMBL/GenBank/DDBJ whole genome shotgun (WGS) entry which is preliminary data.</text>
</comment>
<dbReference type="AlphaFoldDB" id="A0AAV7ZCR6"/>
<protein>
    <submittedName>
        <fullName evidence="2">Uncharacterized protein</fullName>
    </submittedName>
</protein>
<gene>
    <name evidence="2" type="ORF">M0812_15841</name>
</gene>
<reference evidence="2" key="1">
    <citation type="submission" date="2022-08" db="EMBL/GenBank/DDBJ databases">
        <title>Novel sulphate-reducing endosymbionts in the free-living metamonad Anaeramoeba.</title>
        <authorList>
            <person name="Jerlstrom-Hultqvist J."/>
            <person name="Cepicka I."/>
            <person name="Gallot-Lavallee L."/>
            <person name="Salas-Leiva D."/>
            <person name="Curtis B.A."/>
            <person name="Zahonova K."/>
            <person name="Pipaliya S."/>
            <person name="Dacks J."/>
            <person name="Roger A.J."/>
        </authorList>
    </citation>
    <scope>NUCLEOTIDE SEQUENCE</scope>
    <source>
        <strain evidence="2">Busselton2</strain>
    </source>
</reference>
<organism evidence="2 3">
    <name type="scientific">Anaeramoeba flamelloides</name>
    <dbReference type="NCBI Taxonomy" id="1746091"/>
    <lineage>
        <taxon>Eukaryota</taxon>
        <taxon>Metamonada</taxon>
        <taxon>Anaeramoebidae</taxon>
        <taxon>Anaeramoeba</taxon>
    </lineage>
</organism>
<feature type="coiled-coil region" evidence="1">
    <location>
        <begin position="210"/>
        <end position="248"/>
    </location>
</feature>
<evidence type="ECO:0000313" key="2">
    <source>
        <dbReference type="EMBL" id="KAJ3439801.1"/>
    </source>
</evidence>
<sequence length="761" mass="88753">MEHIQPSPKSPITPDFYALYYSFAHHLYSIYSDNDYIDPIQALTKFKNTLNQSFLSQQMDHQFGLIIQIFIQTGLLSNENSEPNKPETLQLSPSWRHIINHITKSVRKYNKAGKQYVPKTEEIQIGENRKCRTIAMLGQLVLNELRNGADSREKISEKTGFARQRICTVLSVFKAIGVVKEFGTRRKLKIKLNRVQERFLPQCHHHLHELNRLKNDKRKIAKEIFELLEKLKEKRKLLKSKMQISKYQEMIKKNFGNFDYKEPNLSDPNSKNNYILDPNSKILPPLKETSELDRIKNKRNLDQTCSNNLESNHKNSIKPRKEYLIRTKKKKYKLLVGYNCNRNYNNTNKNDFYNQNNFYNQNYSFNHFNSNTLIPNSSNKNYSNNKINNHNENNNEHRQIIIDVNINNKPKFKMDNCNFNNMSNNRKNEVILPDQYNFKKQDTVSINTQKIIKDSSYLNFNKHNQTNSNNNNNLFNEKKTMVIQMNLPKQSTSSNEYQTNDLKINLKEVSENKFDDFLKTALEGFSDVSHYIQNQQGENKTKIDVIKKEVGDQASPNITPTISPFYNFNPNYFRYLNSSTTTPNLNFPINYNITPNLNPNLSQFPTNLHLKERLNSPPNFQSTGPFMYMETSGANSPFSNMKMRVPPSTSPFYYLSPSPVFSNHNLNTNSNFPNQLTTTTTVHNHPSFLTSSDQNQSELLLQKQNQVLPNSQQNPILENTNQSNTLSKVSQDRPEQPQFKTPIFQKRGVSDIKKFFGFGFK</sequence>
<dbReference type="Proteomes" id="UP001146793">
    <property type="component" value="Unassembled WGS sequence"/>
</dbReference>
<evidence type="ECO:0000256" key="1">
    <source>
        <dbReference type="SAM" id="Coils"/>
    </source>
</evidence>
<evidence type="ECO:0000313" key="3">
    <source>
        <dbReference type="Proteomes" id="UP001146793"/>
    </source>
</evidence>
<keyword evidence="1" id="KW-0175">Coiled coil</keyword>
<accession>A0AAV7ZCR6</accession>
<dbReference type="EMBL" id="JANTQA010000032">
    <property type="protein sequence ID" value="KAJ3439801.1"/>
    <property type="molecule type" value="Genomic_DNA"/>
</dbReference>